<dbReference type="Proteomes" id="UP000682739">
    <property type="component" value="Chromosome"/>
</dbReference>
<comment type="function">
    <text evidence="2">Globally modulates RNA abundance by binding to RNase E (Rne) and regulating its endonucleolytic activity. Can modulate Rne action in a substrate-dependent manner by altering the composition of the degradosome. Modulates RNA-binding and helicase activities of the degradosome.</text>
</comment>
<dbReference type="PANTHER" id="PTHR33254:SF29">
    <property type="entry name" value="REGULATOR OF RIBONUCLEASE ACTIVITY A"/>
    <property type="match status" value="1"/>
</dbReference>
<gene>
    <name evidence="2 4" type="primary">rraA</name>
    <name evidence="4" type="ORF">J1N51_11635</name>
</gene>
<dbReference type="InterPro" id="IPR014339">
    <property type="entry name" value="RraA_gpbac"/>
</dbReference>
<dbReference type="NCBIfam" id="TIGR01935">
    <property type="entry name" value="NOT-MenG"/>
    <property type="match status" value="1"/>
</dbReference>
<comment type="subcellular location">
    <subcellularLocation>
        <location evidence="2">Cytoplasm</location>
    </subcellularLocation>
</comment>
<name>A0A975DAI9_9GAMM</name>
<dbReference type="EMBL" id="CP072110">
    <property type="protein sequence ID" value="QTH63378.1"/>
    <property type="molecule type" value="Genomic_DNA"/>
</dbReference>
<evidence type="ECO:0000256" key="1">
    <source>
        <dbReference type="ARBA" id="ARBA00022490"/>
    </source>
</evidence>
<dbReference type="Pfam" id="PF03737">
    <property type="entry name" value="RraA-like"/>
    <property type="match status" value="1"/>
</dbReference>
<dbReference type="NCBIfam" id="NF006875">
    <property type="entry name" value="PRK09372.1"/>
    <property type="match status" value="1"/>
</dbReference>
<dbReference type="CDD" id="cd16841">
    <property type="entry name" value="RraA_family"/>
    <property type="match status" value="1"/>
</dbReference>
<dbReference type="KEGG" id="psym:J1N51_11635"/>
<dbReference type="RefSeq" id="WP_208831435.1">
    <property type="nucleotide sequence ID" value="NZ_CP072110.1"/>
</dbReference>
<evidence type="ECO:0000313" key="4">
    <source>
        <dbReference type="EMBL" id="QTH63378.1"/>
    </source>
</evidence>
<dbReference type="NCBIfam" id="TIGR02998">
    <property type="entry name" value="RraA_entero"/>
    <property type="match status" value="1"/>
</dbReference>
<feature type="binding site" evidence="3">
    <location>
        <position position="97"/>
    </location>
    <ligand>
        <name>substrate</name>
    </ligand>
</feature>
<dbReference type="GO" id="GO:0051252">
    <property type="term" value="P:regulation of RNA metabolic process"/>
    <property type="evidence" value="ECO:0007669"/>
    <property type="project" value="InterPro"/>
</dbReference>
<evidence type="ECO:0000313" key="5">
    <source>
        <dbReference type="Proteomes" id="UP000682739"/>
    </source>
</evidence>
<evidence type="ECO:0000256" key="3">
    <source>
        <dbReference type="PIRSR" id="PIRSR605493-1"/>
    </source>
</evidence>
<dbReference type="GO" id="GO:0005737">
    <property type="term" value="C:cytoplasm"/>
    <property type="evidence" value="ECO:0007669"/>
    <property type="project" value="UniProtKB-SubCell"/>
</dbReference>
<dbReference type="InterPro" id="IPR010203">
    <property type="entry name" value="RraA"/>
</dbReference>
<dbReference type="InterPro" id="IPR036704">
    <property type="entry name" value="RraA/RraA-like_sf"/>
</dbReference>
<accession>A0A975DAI9</accession>
<dbReference type="PANTHER" id="PTHR33254">
    <property type="entry name" value="4-HYDROXY-4-METHYL-2-OXOGLUTARATE ALDOLASE 3-RELATED"/>
    <property type="match status" value="1"/>
</dbReference>
<protein>
    <recommendedName>
        <fullName evidence="2">Regulator of ribonuclease activity A</fullName>
    </recommendedName>
</protein>
<keyword evidence="5" id="KW-1185">Reference proteome</keyword>
<comment type="similarity">
    <text evidence="2">Belongs to the RraA family.</text>
</comment>
<keyword evidence="1 2" id="KW-0963">Cytoplasm</keyword>
<dbReference type="AlphaFoldDB" id="A0A975DAI9"/>
<comment type="subunit">
    <text evidence="2">Homotrimer. Binds to both RNA-binding sites in the C-terminal region of Rne and to RhlB.</text>
</comment>
<evidence type="ECO:0000256" key="2">
    <source>
        <dbReference type="HAMAP-Rule" id="MF_00471"/>
    </source>
</evidence>
<dbReference type="InterPro" id="IPR005493">
    <property type="entry name" value="RraA/RraA-like"/>
</dbReference>
<dbReference type="Gene3D" id="3.50.30.40">
    <property type="entry name" value="Ribonuclease E inhibitor RraA/RraA-like"/>
    <property type="match status" value="1"/>
</dbReference>
<reference evidence="4" key="1">
    <citation type="submission" date="2021-03" db="EMBL/GenBank/DDBJ databases">
        <title>Description of Psychrosphaera ytuae sp. nov. isolated from deep sea sediment of South China Sea.</title>
        <authorList>
            <person name="Zhang J."/>
            <person name="Xu X.-D."/>
        </authorList>
    </citation>
    <scope>NUCLEOTIDE SEQUENCE</scope>
    <source>
        <strain evidence="4">MTZ26</strain>
    </source>
</reference>
<organism evidence="4 5">
    <name type="scientific">Psychrosphaera ytuae</name>
    <dbReference type="NCBI Taxonomy" id="2820710"/>
    <lineage>
        <taxon>Bacteria</taxon>
        <taxon>Pseudomonadati</taxon>
        <taxon>Pseudomonadota</taxon>
        <taxon>Gammaproteobacteria</taxon>
        <taxon>Alteromonadales</taxon>
        <taxon>Pseudoalteromonadaceae</taxon>
        <taxon>Psychrosphaera</taxon>
    </lineage>
</organism>
<dbReference type="SUPFAM" id="SSF89562">
    <property type="entry name" value="RraA-like"/>
    <property type="match status" value="1"/>
</dbReference>
<dbReference type="HAMAP" id="MF_00471">
    <property type="entry name" value="RraA"/>
    <property type="match status" value="1"/>
</dbReference>
<proteinExistence type="inferred from homology"/>
<dbReference type="GO" id="GO:0019899">
    <property type="term" value="F:enzyme binding"/>
    <property type="evidence" value="ECO:0007669"/>
    <property type="project" value="UniProtKB-UniRule"/>
</dbReference>
<sequence length="161" mass="17328">MQYNTSELCDTFAEQVDVLDPIFEHYGGTTSFGGQVQTVKCFEDNALIATILEQDGRGRVLVIDGGGSTRRGLIDAEMAELATENNWEGIVCYGSVREVDALEEYSIGILALNSTPVNAEDQGIGEEDVAVNFAGVTFLPDDHLYADSTGTILSADPLDIE</sequence>
<dbReference type="GO" id="GO:0060698">
    <property type="term" value="F:endoribonuclease inhibitor activity"/>
    <property type="evidence" value="ECO:0007669"/>
    <property type="project" value="UniProtKB-UniRule"/>
</dbReference>